<evidence type="ECO:0000259" key="3">
    <source>
        <dbReference type="Pfam" id="PF13204"/>
    </source>
</evidence>
<evidence type="ECO:0000313" key="4">
    <source>
        <dbReference type="EMBL" id="MFC0318433.1"/>
    </source>
</evidence>
<feature type="domain" description="Putative collagen-binding" evidence="2">
    <location>
        <begin position="375"/>
        <end position="465"/>
    </location>
</feature>
<dbReference type="GO" id="GO:0016787">
    <property type="term" value="F:hydrolase activity"/>
    <property type="evidence" value="ECO:0007669"/>
    <property type="project" value="UniProtKB-KW"/>
</dbReference>
<dbReference type="InterPro" id="IPR017853">
    <property type="entry name" value="GH"/>
</dbReference>
<keyword evidence="5" id="KW-1185">Reference proteome</keyword>
<dbReference type="InterPro" id="IPR025277">
    <property type="entry name" value="Apiosidase-like_cat_dom"/>
</dbReference>
<feature type="domain" description="Apiosidase-like catalytic" evidence="3">
    <location>
        <begin position="35"/>
        <end position="372"/>
    </location>
</feature>
<evidence type="ECO:0000256" key="1">
    <source>
        <dbReference type="SAM" id="MobiDB-lite"/>
    </source>
</evidence>
<dbReference type="RefSeq" id="WP_242627212.1">
    <property type="nucleotide sequence ID" value="NZ_JBHLWO010000001.1"/>
</dbReference>
<gene>
    <name evidence="4" type="ORF">ACFFI0_08935</name>
</gene>
<dbReference type="Proteomes" id="UP001589774">
    <property type="component" value="Unassembled WGS sequence"/>
</dbReference>
<proteinExistence type="predicted"/>
<organism evidence="4 5">
    <name type="scientific">Olivibacter oleidegradans</name>
    <dbReference type="NCBI Taxonomy" id="760123"/>
    <lineage>
        <taxon>Bacteria</taxon>
        <taxon>Pseudomonadati</taxon>
        <taxon>Bacteroidota</taxon>
        <taxon>Sphingobacteriia</taxon>
        <taxon>Sphingobacteriales</taxon>
        <taxon>Sphingobacteriaceae</taxon>
        <taxon>Olivibacter</taxon>
    </lineage>
</organism>
<dbReference type="PANTHER" id="PTHR37836:SF3">
    <property type="entry name" value="ENDOGLUCANASE"/>
    <property type="match status" value="1"/>
</dbReference>
<feature type="region of interest" description="Disordered" evidence="1">
    <location>
        <begin position="276"/>
        <end position="296"/>
    </location>
</feature>
<evidence type="ECO:0000259" key="2">
    <source>
        <dbReference type="Pfam" id="PF12904"/>
    </source>
</evidence>
<dbReference type="Pfam" id="PF12904">
    <property type="entry name" value="Collagen_bind_2"/>
    <property type="match status" value="1"/>
</dbReference>
<keyword evidence="4" id="KW-0378">Hydrolase</keyword>
<protein>
    <submittedName>
        <fullName evidence="4">Glycoside hydrolase family 140 protein</fullName>
    </submittedName>
</protein>
<dbReference type="InterPro" id="IPR024749">
    <property type="entry name" value="Collagen-bd_put"/>
</dbReference>
<accession>A0ABV6HKE9</accession>
<name>A0ABV6HKE9_9SPHI</name>
<dbReference type="Pfam" id="PF13204">
    <property type="entry name" value="Apiosidase"/>
    <property type="match status" value="1"/>
</dbReference>
<dbReference type="SUPFAM" id="SSF51445">
    <property type="entry name" value="(Trans)glycosidases"/>
    <property type="match status" value="1"/>
</dbReference>
<dbReference type="EMBL" id="JBHLWO010000001">
    <property type="protein sequence ID" value="MFC0318433.1"/>
    <property type="molecule type" value="Genomic_DNA"/>
</dbReference>
<comment type="caution">
    <text evidence="4">The sequence shown here is derived from an EMBL/GenBank/DDBJ whole genome shotgun (WGS) entry which is preliminary data.</text>
</comment>
<evidence type="ECO:0000313" key="5">
    <source>
        <dbReference type="Proteomes" id="UP001589774"/>
    </source>
</evidence>
<dbReference type="Gene3D" id="3.20.20.80">
    <property type="entry name" value="Glycosidases"/>
    <property type="match status" value="1"/>
</dbReference>
<reference evidence="4 5" key="1">
    <citation type="submission" date="2024-09" db="EMBL/GenBank/DDBJ databases">
        <authorList>
            <person name="Sun Q."/>
            <person name="Mori K."/>
        </authorList>
    </citation>
    <scope>NUCLEOTIDE SEQUENCE [LARGE SCALE GENOMIC DNA]</scope>
    <source>
        <strain evidence="4 5">CCM 7765</strain>
    </source>
</reference>
<dbReference type="PANTHER" id="PTHR37836">
    <property type="entry name" value="LMO1036 PROTEIN"/>
    <property type="match status" value="1"/>
</dbReference>
<sequence length="467" mass="52907">MIKFSNYAFILAFFCFMSCTNKQKKEDSLPRLKVSENGRYIVTEDGKPFFWLGDTGWLLFSKLTKEEIDRYLEDRQEKGFNVIQVMLLHTLKAKNTYGDSALIMGNVANPAIGDTTGQDSTQLAYWQLVDYTVKKAAEKSIYLALVPVWGTNVKEGGVSSEQAKTYATFLAERYASAPNIIWLNGGDLKGSDSIDVWKTIGNTLNQLDSNHLITFHPRGRTTSSEWFHQESWLDFNMFQSGHRRYDQDTSANETNHYGEDNWRFVKGDYQLTPTKPTIDGEPSYEGIPQGLHDPKEPRWTDKDIRRYAYWSVFSGAFGFTYGNNSVMQFLNESDNDSTAAYGATELWRDAIKNPGAGQMRYLKELMLSKSFLDRVPDQSLLAENGERYDYKVATRGKDYALIYTYNGGTIKVNPVKLSTGKLKASWFDPRTGVYTAIGEVQNTDGQSFEAPGGKKEGNDWVLVLEAI</sequence>